<dbReference type="Proteomes" id="UP000256329">
    <property type="component" value="Unassembled WGS sequence"/>
</dbReference>
<protein>
    <submittedName>
        <fullName evidence="1">YkgJ family cysteine cluster protein</fullName>
    </submittedName>
</protein>
<evidence type="ECO:0000313" key="1">
    <source>
        <dbReference type="EMBL" id="RDV84185.1"/>
    </source>
</evidence>
<keyword evidence="2" id="KW-1185">Reference proteome</keyword>
<dbReference type="Pfam" id="PF03692">
    <property type="entry name" value="CxxCxxCC"/>
    <property type="match status" value="1"/>
</dbReference>
<gene>
    <name evidence="1" type="ORF">DXX99_02410</name>
</gene>
<organism evidence="1 2">
    <name type="scientific">Ammonifex thiophilus</name>
    <dbReference type="NCBI Taxonomy" id="444093"/>
    <lineage>
        <taxon>Bacteria</taxon>
        <taxon>Bacillati</taxon>
        <taxon>Bacillota</taxon>
        <taxon>Clostridia</taxon>
        <taxon>Thermoanaerobacterales</taxon>
        <taxon>Thermoanaerobacteraceae</taxon>
        <taxon>Ammonifex</taxon>
    </lineage>
</organism>
<dbReference type="RefSeq" id="WP_115791928.1">
    <property type="nucleotide sequence ID" value="NZ_QSLN01000002.1"/>
</dbReference>
<name>A0A3D8P6Y2_9THEO</name>
<dbReference type="OrthoDB" id="277831at2"/>
<evidence type="ECO:0000313" key="2">
    <source>
        <dbReference type="Proteomes" id="UP000256329"/>
    </source>
</evidence>
<proteinExistence type="predicted"/>
<comment type="caution">
    <text evidence="1">The sequence shown here is derived from an EMBL/GenBank/DDBJ whole genome shotgun (WGS) entry which is preliminary data.</text>
</comment>
<sequence>MKVKVSSVFFSNGLGLAVEVGAEEATVEDFIVALDSAWRHYPFTRVRRPGAKDCLGCDACCGERAPLTSVDCLVLMRYLKLPTLDAFLSRYATVEVRGPVVDITLRRLRDGRCVFLDRERLVCKVYAARPFVCRTFFCCPATPQFWEVREAILNRGEDELVRWWLTSSRRVDRSWKPKVREEDWPPTPFAGKKSYGEVRLKELLPPKLWHSIFKGGVRR</sequence>
<dbReference type="EMBL" id="QSLN01000002">
    <property type="protein sequence ID" value="RDV84185.1"/>
    <property type="molecule type" value="Genomic_DNA"/>
</dbReference>
<dbReference type="PANTHER" id="PTHR35866:SF2">
    <property type="entry name" value="YKGJ FAMILY CYSTEINE CLUSTER PROTEIN"/>
    <property type="match status" value="1"/>
</dbReference>
<dbReference type="AlphaFoldDB" id="A0A3D8P6Y2"/>
<dbReference type="InterPro" id="IPR005358">
    <property type="entry name" value="Puta_zinc/iron-chelating_dom"/>
</dbReference>
<accession>A0A3D8P6Y2</accession>
<dbReference type="PANTHER" id="PTHR35866">
    <property type="entry name" value="PUTATIVE-RELATED"/>
    <property type="match status" value="1"/>
</dbReference>
<reference evidence="1 2" key="1">
    <citation type="submission" date="2018-08" db="EMBL/GenBank/DDBJ databases">
        <title>Form III RuBisCO-mediated autotrophy in Thermodesulfobium bacteria.</title>
        <authorList>
            <person name="Toshchakov S.V."/>
            <person name="Kublanov I.V."/>
            <person name="Frolov E."/>
            <person name="Bonch-Osmolovskaya E.A."/>
            <person name="Tourova T.P."/>
            <person name="Chernych N.A."/>
            <person name="Lebedinsky A.V."/>
        </authorList>
    </citation>
    <scope>NUCLEOTIDE SEQUENCE [LARGE SCALE GENOMIC DNA]</scope>
    <source>
        <strain evidence="1 2">SR</strain>
    </source>
</reference>